<feature type="region of interest" description="Disordered" evidence="1">
    <location>
        <begin position="51"/>
        <end position="136"/>
    </location>
</feature>
<feature type="region of interest" description="Disordered" evidence="1">
    <location>
        <begin position="1"/>
        <end position="37"/>
    </location>
</feature>
<sequence length="136" mass="14587">MAPGLRPHGAEGRRIVGGTAPPHENERPGRTSRLRLIPRRKRVFSLPFCQAALPPPATQSPGPNKPGLCHSSGPGGLPVPAGSCRPFTPRPEAAESPRSLCHATAGRDRVHTSFANSSKNPQRFRTHVPGATRCRR</sequence>
<feature type="compositionally biased region" description="Polar residues" evidence="1">
    <location>
        <begin position="113"/>
        <end position="123"/>
    </location>
</feature>
<gene>
    <name evidence="2" type="ORF">ASZ90_001650</name>
</gene>
<organism evidence="2">
    <name type="scientific">hydrocarbon metagenome</name>
    <dbReference type="NCBI Taxonomy" id="938273"/>
    <lineage>
        <taxon>unclassified sequences</taxon>
        <taxon>metagenomes</taxon>
        <taxon>ecological metagenomes</taxon>
    </lineage>
</organism>
<accession>A0A0W8G5P4</accession>
<dbReference type="AlphaFoldDB" id="A0A0W8G5P4"/>
<dbReference type="EMBL" id="LNQE01000216">
    <property type="protein sequence ID" value="KUG28479.1"/>
    <property type="molecule type" value="Genomic_DNA"/>
</dbReference>
<protein>
    <submittedName>
        <fullName evidence="2">Uncharacterized protein</fullName>
    </submittedName>
</protein>
<proteinExistence type="predicted"/>
<evidence type="ECO:0000256" key="1">
    <source>
        <dbReference type="SAM" id="MobiDB-lite"/>
    </source>
</evidence>
<comment type="caution">
    <text evidence="2">The sequence shown here is derived from an EMBL/GenBank/DDBJ whole genome shotgun (WGS) entry which is preliminary data.</text>
</comment>
<reference evidence="2" key="1">
    <citation type="journal article" date="2015" name="Proc. Natl. Acad. Sci. U.S.A.">
        <title>Networks of energetic and metabolic interactions define dynamics in microbial communities.</title>
        <authorList>
            <person name="Embree M."/>
            <person name="Liu J.K."/>
            <person name="Al-Bassam M.M."/>
            <person name="Zengler K."/>
        </authorList>
    </citation>
    <scope>NUCLEOTIDE SEQUENCE</scope>
</reference>
<name>A0A0W8G5P4_9ZZZZ</name>
<evidence type="ECO:0000313" key="2">
    <source>
        <dbReference type="EMBL" id="KUG28479.1"/>
    </source>
</evidence>